<accession>A0A419EPD8</accession>
<evidence type="ECO:0000259" key="2">
    <source>
        <dbReference type="Pfam" id="PF00391"/>
    </source>
</evidence>
<name>A0A419EPD8_9BACT</name>
<evidence type="ECO:0000313" key="4">
    <source>
        <dbReference type="EMBL" id="RJP64696.1"/>
    </source>
</evidence>
<keyword evidence="1" id="KW-0472">Membrane</keyword>
<reference evidence="4 5" key="1">
    <citation type="journal article" date="2017" name="ISME J.">
        <title>Energy and carbon metabolisms in a deep terrestrial subsurface fluid microbial community.</title>
        <authorList>
            <person name="Momper L."/>
            <person name="Jungbluth S.P."/>
            <person name="Lee M.D."/>
            <person name="Amend J.P."/>
        </authorList>
    </citation>
    <scope>NUCLEOTIDE SEQUENCE [LARGE SCALE GENOMIC DNA]</scope>
    <source>
        <strain evidence="4">SURF_17</strain>
    </source>
</reference>
<dbReference type="Proteomes" id="UP000285961">
    <property type="component" value="Unassembled WGS sequence"/>
</dbReference>
<feature type="transmembrane region" description="Helical" evidence="1">
    <location>
        <begin position="478"/>
        <end position="498"/>
    </location>
</feature>
<dbReference type="Pfam" id="PF00391">
    <property type="entry name" value="PEP-utilizers"/>
    <property type="match status" value="1"/>
</dbReference>
<protein>
    <recommendedName>
        <fullName evidence="6">Phosphoenolpyruvate synthase</fullName>
    </recommendedName>
</protein>
<dbReference type="Gene3D" id="3.50.30.10">
    <property type="entry name" value="Phosphohistidine domain"/>
    <property type="match status" value="1"/>
</dbReference>
<keyword evidence="1" id="KW-1133">Transmembrane helix</keyword>
<evidence type="ECO:0000259" key="3">
    <source>
        <dbReference type="Pfam" id="PF01326"/>
    </source>
</evidence>
<dbReference type="InterPro" id="IPR002192">
    <property type="entry name" value="PPDK_AMP/ATP-bd"/>
</dbReference>
<dbReference type="Pfam" id="PF01326">
    <property type="entry name" value="PPDK_N"/>
    <property type="match status" value="1"/>
</dbReference>
<dbReference type="InterPro" id="IPR013815">
    <property type="entry name" value="ATP_grasp_subdomain_1"/>
</dbReference>
<dbReference type="SUPFAM" id="SSF56059">
    <property type="entry name" value="Glutathione synthetase ATP-binding domain-like"/>
    <property type="match status" value="1"/>
</dbReference>
<dbReference type="PANTHER" id="PTHR43615">
    <property type="entry name" value="PHOSPHOENOLPYRUVATE SYNTHASE-RELATED"/>
    <property type="match status" value="1"/>
</dbReference>
<organism evidence="4 5">
    <name type="scientific">Candidatus Abyssobacteria bacterium SURF_17</name>
    <dbReference type="NCBI Taxonomy" id="2093361"/>
    <lineage>
        <taxon>Bacteria</taxon>
        <taxon>Pseudomonadati</taxon>
        <taxon>Candidatus Hydrogenedentota</taxon>
        <taxon>Candidatus Abyssobacteria</taxon>
    </lineage>
</organism>
<comment type="caution">
    <text evidence="4">The sequence shown here is derived from an EMBL/GenBank/DDBJ whole genome shotgun (WGS) entry which is preliminary data.</text>
</comment>
<dbReference type="Gene3D" id="3.30.470.20">
    <property type="entry name" value="ATP-grasp fold, B domain"/>
    <property type="match status" value="1"/>
</dbReference>
<dbReference type="InterPro" id="IPR036637">
    <property type="entry name" value="Phosphohistidine_dom_sf"/>
</dbReference>
<dbReference type="AlphaFoldDB" id="A0A419EPD8"/>
<dbReference type="GO" id="GO:0005524">
    <property type="term" value="F:ATP binding"/>
    <property type="evidence" value="ECO:0007669"/>
    <property type="project" value="InterPro"/>
</dbReference>
<dbReference type="EMBL" id="QZKI01000136">
    <property type="protein sequence ID" value="RJP64696.1"/>
    <property type="molecule type" value="Genomic_DNA"/>
</dbReference>
<evidence type="ECO:0000256" key="1">
    <source>
        <dbReference type="SAM" id="Phobius"/>
    </source>
</evidence>
<evidence type="ECO:0000313" key="5">
    <source>
        <dbReference type="Proteomes" id="UP000285961"/>
    </source>
</evidence>
<evidence type="ECO:0008006" key="6">
    <source>
        <dbReference type="Google" id="ProtNLM"/>
    </source>
</evidence>
<dbReference type="Gene3D" id="3.30.1490.20">
    <property type="entry name" value="ATP-grasp fold, A domain"/>
    <property type="match status" value="1"/>
</dbReference>
<dbReference type="InterPro" id="IPR008279">
    <property type="entry name" value="PEP-util_enz_mobile_dom"/>
</dbReference>
<gene>
    <name evidence="4" type="ORF">C4532_18815</name>
</gene>
<dbReference type="SUPFAM" id="SSF52009">
    <property type="entry name" value="Phosphohistidine domain"/>
    <property type="match status" value="1"/>
</dbReference>
<feature type="domain" description="Pyruvate phosphate dikinase AMP/ATP-binding" evidence="3">
    <location>
        <begin position="20"/>
        <end position="300"/>
    </location>
</feature>
<sequence length="871" mass="96533">MTDKRTVLNLDAIRDTDEAAVGAKATCLVRMKWIGLQVPAGFCIPAPAYQEHVSSNDLAPLIASALEQLRRASHSEKRDILARVRREIIRKPLSESLRRDIENCFRQLAADRVAVRSSATAEDLPGHSFAGQYDTYLNLAGIHDCLESIKKCWASLWNDRAYDYREQNSFDHRSAAMAVIVQELVPAEAAGVVFTVDPVSGKSDRLVIEACRGLGEMLVSGRVNPDRFILSDSDLHIQAETEETVRSESPPFSCISEATAKRIGKLAKNAESAFGCPQDMEWALKDGEIFFLQSRPIGALPGADSYEDRQIWTNLNAGEVLPDVATPMTWSIVTRMVPDIFNSILNGMGLDIGDNPLIRQFAGRAYFNLHTVTAIMRYFPGLSKKDITQVFGGEQERLAELGHIHFADEDIAKLNFSLPRALIGMPGFIFRVLLFPYKRAGKLLAEVRRRADKLARLDTSSISEDSLLQNLRTAMNDIGYVALAVPFAGIGILFLTLLDKVCRRWLDDHNGTIGNRLLVGVGGLQSAESGLELWSLAARVHEHQEVATAILSGDDWLTTRMRLEKTSEGAAFLSRWDEFMEEHGHHARGELELANARWWESPDYILAAVRGYLQGFGGAAPVENHRNRAAERQQLERECRSRLRNPIKRFAFNFFLRQAQQGVLIRENLKNVAVRYLAAVRLVLLALGDRLASRGILENRDDIFYLSMEEVELVALGEAQFNVREAVTVRRKEYDRNLTITPPKVIVGNRFDPRDSVHDAVDETAEYMIGVAVSAGVAVGPARVILRTDTQEQVLPGEILVAPFTDPGWTPYFVSAAGIVMDQGGILSHGSIIAREYGIPAVVNVGPATKIIKTGQTVRVDGNTGTVSILK</sequence>
<keyword evidence="1" id="KW-0812">Transmembrane</keyword>
<dbReference type="GO" id="GO:0016301">
    <property type="term" value="F:kinase activity"/>
    <property type="evidence" value="ECO:0007669"/>
    <property type="project" value="InterPro"/>
</dbReference>
<dbReference type="InterPro" id="IPR051549">
    <property type="entry name" value="PEP_Utilizing_Enz"/>
</dbReference>
<feature type="domain" description="PEP-utilising enzyme mobile" evidence="2">
    <location>
        <begin position="796"/>
        <end position="865"/>
    </location>
</feature>
<dbReference type="PANTHER" id="PTHR43615:SF1">
    <property type="entry name" value="PPDK_N DOMAIN-CONTAINING PROTEIN"/>
    <property type="match status" value="1"/>
</dbReference>
<proteinExistence type="predicted"/>